<keyword evidence="10" id="KW-1185">Reference proteome</keyword>
<dbReference type="SMART" id="SM00304">
    <property type="entry name" value="HAMP"/>
    <property type="match status" value="2"/>
</dbReference>
<dbReference type="Pfam" id="PF00672">
    <property type="entry name" value="HAMP"/>
    <property type="match status" value="1"/>
</dbReference>
<feature type="domain" description="HAMP" evidence="8">
    <location>
        <begin position="213"/>
        <end position="266"/>
    </location>
</feature>
<protein>
    <submittedName>
        <fullName evidence="9">Methyl-accepting chemotaxis protein</fullName>
    </submittedName>
</protein>
<keyword evidence="2" id="KW-0145">Chemotaxis</keyword>
<dbReference type="CDD" id="cd06225">
    <property type="entry name" value="HAMP"/>
    <property type="match status" value="1"/>
</dbReference>
<dbReference type="FunFam" id="1.10.287.950:FF:000001">
    <property type="entry name" value="Methyl-accepting chemotaxis sensory transducer"/>
    <property type="match status" value="1"/>
</dbReference>
<keyword evidence="4" id="KW-0807">Transducer</keyword>
<dbReference type="InterPro" id="IPR003660">
    <property type="entry name" value="HAMP_dom"/>
</dbReference>
<feature type="domain" description="HAMP" evidence="8">
    <location>
        <begin position="282"/>
        <end position="328"/>
    </location>
</feature>
<evidence type="ECO:0000256" key="1">
    <source>
        <dbReference type="ARBA" id="ARBA00004370"/>
    </source>
</evidence>
<dbReference type="PANTHER" id="PTHR43531:SF11">
    <property type="entry name" value="METHYL-ACCEPTING CHEMOTAXIS PROTEIN 3"/>
    <property type="match status" value="1"/>
</dbReference>
<organism evidence="9 10">
    <name type="scientific">Sphingobium subterraneum</name>
    <dbReference type="NCBI Taxonomy" id="627688"/>
    <lineage>
        <taxon>Bacteria</taxon>
        <taxon>Pseudomonadati</taxon>
        <taxon>Pseudomonadota</taxon>
        <taxon>Alphaproteobacteria</taxon>
        <taxon>Sphingomonadales</taxon>
        <taxon>Sphingomonadaceae</taxon>
        <taxon>Sphingobium</taxon>
    </lineage>
</organism>
<dbReference type="Pfam" id="PF00015">
    <property type="entry name" value="MCPsignal"/>
    <property type="match status" value="1"/>
</dbReference>
<dbReference type="GO" id="GO:0005886">
    <property type="term" value="C:plasma membrane"/>
    <property type="evidence" value="ECO:0007669"/>
    <property type="project" value="TreeGrafter"/>
</dbReference>
<feature type="transmembrane region" description="Helical" evidence="6">
    <location>
        <begin position="192"/>
        <end position="212"/>
    </location>
</feature>
<dbReference type="GO" id="GO:0004888">
    <property type="term" value="F:transmembrane signaling receptor activity"/>
    <property type="evidence" value="ECO:0007669"/>
    <property type="project" value="InterPro"/>
</dbReference>
<dbReference type="GO" id="GO:0007165">
    <property type="term" value="P:signal transduction"/>
    <property type="evidence" value="ECO:0007669"/>
    <property type="project" value="UniProtKB-KW"/>
</dbReference>
<dbReference type="PROSITE" id="PS50885">
    <property type="entry name" value="HAMP"/>
    <property type="match status" value="2"/>
</dbReference>
<evidence type="ECO:0000313" key="10">
    <source>
        <dbReference type="Proteomes" id="UP000552700"/>
    </source>
</evidence>
<dbReference type="Gene3D" id="6.10.340.10">
    <property type="match status" value="1"/>
</dbReference>
<sequence length="626" mass="66868">MTIVAKGLSITAKMLFAFATLLVVMAGIGTFAVMKIGEVNTLSAEMRSRWLPASQLIGDVHAYTSQYRIQQATHVAATTPEEKAKTEKLMRNARNAIDGMLNDYEPLLVTKEQKALFGDLKSNWGQYGQLTDQLVALSNANDPTAVDTFNGETLDMFYTVEDTILQLIDLNSKGATALSTKSTQIYDQARKMVIGAVVGGLIAAVGLLLVLMRTIATPVKQMSAAVKLLVQGDLEVEVPGLRRKDELGSLARALDSFKALFAADQERSRAEAERAAETEATINAIGSGLAALAKGNLTHRVDEQTSGPLAKLYVDYNEAVTHLLSAMSEIVEGCNTIKDGTNEIAQASSDLSQRTEKQAESLAHTSRTLEEFTGSVKVAADNARQTSARLGVARASAEKVDETAKRAVVAMRNIESSSKEMTDIITTIDGLAFQTNLLALNAGVEAARAGASGAGFAVVATEVRHLAQRSAEAAASIRKLVATSGALITEGVSLVENSGEALRQIVTEVTDVSDLVDEIAEAAEKQASGISEISAMVTSMDNATQQNAAMVEESTASSRNLSNETKRLFEQLSQFELGNEISRSEMRFSTPSTPVATSTTPAYQPAPMRSQGNLALKVDEDDWAEF</sequence>
<keyword evidence="6" id="KW-0812">Transmembrane</keyword>
<keyword evidence="6" id="KW-1133">Transmembrane helix</keyword>
<dbReference type="SUPFAM" id="SSF58104">
    <property type="entry name" value="Methyl-accepting chemotaxis protein (MCP) signaling domain"/>
    <property type="match status" value="1"/>
</dbReference>
<feature type="compositionally biased region" description="Low complexity" evidence="5">
    <location>
        <begin position="589"/>
        <end position="602"/>
    </location>
</feature>
<evidence type="ECO:0000256" key="5">
    <source>
        <dbReference type="SAM" id="MobiDB-lite"/>
    </source>
</evidence>
<proteinExistence type="inferred from homology"/>
<accession>A0A841J1C7</accession>
<dbReference type="GO" id="GO:0006935">
    <property type="term" value="P:chemotaxis"/>
    <property type="evidence" value="ECO:0007669"/>
    <property type="project" value="UniProtKB-KW"/>
</dbReference>
<dbReference type="Pfam" id="PF12729">
    <property type="entry name" value="4HB_MCP_1"/>
    <property type="match status" value="1"/>
</dbReference>
<comment type="subcellular location">
    <subcellularLocation>
        <location evidence="1">Membrane</location>
    </subcellularLocation>
</comment>
<feature type="region of interest" description="Disordered" evidence="5">
    <location>
        <begin position="582"/>
        <end position="626"/>
    </location>
</feature>
<comment type="similarity">
    <text evidence="3">Belongs to the methyl-accepting chemotaxis (MCP) protein family.</text>
</comment>
<dbReference type="SMART" id="SM00283">
    <property type="entry name" value="MA"/>
    <property type="match status" value="1"/>
</dbReference>
<evidence type="ECO:0000313" key="9">
    <source>
        <dbReference type="EMBL" id="MBB6124743.1"/>
    </source>
</evidence>
<dbReference type="PRINTS" id="PR00260">
    <property type="entry name" value="CHEMTRNSDUCR"/>
</dbReference>
<evidence type="ECO:0000259" key="8">
    <source>
        <dbReference type="PROSITE" id="PS50885"/>
    </source>
</evidence>
<evidence type="ECO:0000256" key="4">
    <source>
        <dbReference type="PROSITE-ProRule" id="PRU00284"/>
    </source>
</evidence>
<dbReference type="InterPro" id="IPR024478">
    <property type="entry name" value="HlyB_4HB_MCP"/>
</dbReference>
<dbReference type="AlphaFoldDB" id="A0A841J1C7"/>
<dbReference type="Proteomes" id="UP000552700">
    <property type="component" value="Unassembled WGS sequence"/>
</dbReference>
<evidence type="ECO:0000256" key="2">
    <source>
        <dbReference type="ARBA" id="ARBA00022500"/>
    </source>
</evidence>
<dbReference type="Gene3D" id="1.10.287.950">
    <property type="entry name" value="Methyl-accepting chemotaxis protein"/>
    <property type="match status" value="1"/>
</dbReference>
<reference evidence="9 10" key="1">
    <citation type="submission" date="2020-08" db="EMBL/GenBank/DDBJ databases">
        <title>Genomic Encyclopedia of Type Strains, Phase IV (KMG-IV): sequencing the most valuable type-strain genomes for metagenomic binning, comparative biology and taxonomic classification.</title>
        <authorList>
            <person name="Goeker M."/>
        </authorList>
    </citation>
    <scope>NUCLEOTIDE SEQUENCE [LARGE SCALE GENOMIC DNA]</scope>
    <source>
        <strain evidence="9 10">DSM 102255</strain>
    </source>
</reference>
<dbReference type="InterPro" id="IPR004089">
    <property type="entry name" value="MCPsignal_dom"/>
</dbReference>
<feature type="transmembrane region" description="Helical" evidence="6">
    <location>
        <begin position="15"/>
        <end position="37"/>
    </location>
</feature>
<dbReference type="PROSITE" id="PS50111">
    <property type="entry name" value="CHEMOTAXIS_TRANSDUC_2"/>
    <property type="match status" value="1"/>
</dbReference>
<dbReference type="EMBL" id="JACIJP010000004">
    <property type="protein sequence ID" value="MBB6124743.1"/>
    <property type="molecule type" value="Genomic_DNA"/>
</dbReference>
<comment type="caution">
    <text evidence="9">The sequence shown here is derived from an EMBL/GenBank/DDBJ whole genome shotgun (WGS) entry which is preliminary data.</text>
</comment>
<dbReference type="SUPFAM" id="SSF158472">
    <property type="entry name" value="HAMP domain-like"/>
    <property type="match status" value="1"/>
</dbReference>
<keyword evidence="6" id="KW-0472">Membrane</keyword>
<evidence type="ECO:0000259" key="7">
    <source>
        <dbReference type="PROSITE" id="PS50111"/>
    </source>
</evidence>
<evidence type="ECO:0000256" key="6">
    <source>
        <dbReference type="SAM" id="Phobius"/>
    </source>
</evidence>
<gene>
    <name evidence="9" type="ORF">FHS92_002496</name>
</gene>
<name>A0A841J1C7_9SPHN</name>
<dbReference type="PANTHER" id="PTHR43531">
    <property type="entry name" value="PROTEIN ICFG"/>
    <property type="match status" value="1"/>
</dbReference>
<dbReference type="InterPro" id="IPR004090">
    <property type="entry name" value="Chemotax_Me-accpt_rcpt"/>
</dbReference>
<evidence type="ECO:0000256" key="3">
    <source>
        <dbReference type="ARBA" id="ARBA00029447"/>
    </source>
</evidence>
<dbReference type="InterPro" id="IPR051310">
    <property type="entry name" value="MCP_chemotaxis"/>
</dbReference>
<feature type="domain" description="Methyl-accepting transducer" evidence="7">
    <location>
        <begin position="333"/>
        <end position="562"/>
    </location>
</feature>